<dbReference type="Proteomes" id="UP001500994">
    <property type="component" value="Unassembled WGS sequence"/>
</dbReference>
<sequence length="109" mass="12066">MTGMSQDAEYHRAVQLGAARAIERLLKAAGTPRVATWQIGESGTVRGQLLLPDRCLETAVNAVDAVRRQYPGSTVVSRAAHGGAQELIVRLEFELWDIELWAYTRYPRG</sequence>
<evidence type="ECO:0000313" key="2">
    <source>
        <dbReference type="Proteomes" id="UP001500994"/>
    </source>
</evidence>
<comment type="caution">
    <text evidence="1">The sequence shown here is derived from an EMBL/GenBank/DDBJ whole genome shotgun (WGS) entry which is preliminary data.</text>
</comment>
<gene>
    <name evidence="1" type="ORF">GCM10009864_70830</name>
</gene>
<reference evidence="1 2" key="1">
    <citation type="journal article" date="2019" name="Int. J. Syst. Evol. Microbiol.">
        <title>The Global Catalogue of Microorganisms (GCM) 10K type strain sequencing project: providing services to taxonomists for standard genome sequencing and annotation.</title>
        <authorList>
            <consortium name="The Broad Institute Genomics Platform"/>
            <consortium name="The Broad Institute Genome Sequencing Center for Infectious Disease"/>
            <person name="Wu L."/>
            <person name="Ma J."/>
        </authorList>
    </citation>
    <scope>NUCLEOTIDE SEQUENCE [LARGE SCALE GENOMIC DNA]</scope>
    <source>
        <strain evidence="1 2">JCM 16374</strain>
    </source>
</reference>
<dbReference type="EMBL" id="BAAARK010000040">
    <property type="protein sequence ID" value="GAA2686980.1"/>
    <property type="molecule type" value="Genomic_DNA"/>
</dbReference>
<protein>
    <submittedName>
        <fullName evidence="1">Uncharacterized protein</fullName>
    </submittedName>
</protein>
<evidence type="ECO:0000313" key="1">
    <source>
        <dbReference type="EMBL" id="GAA2686980.1"/>
    </source>
</evidence>
<keyword evidence="2" id="KW-1185">Reference proteome</keyword>
<proteinExistence type="predicted"/>
<accession>A0ABN3SW42</accession>
<organism evidence="1 2">
    <name type="scientific">Streptomyces lunalinharesii</name>
    <dbReference type="NCBI Taxonomy" id="333384"/>
    <lineage>
        <taxon>Bacteria</taxon>
        <taxon>Bacillati</taxon>
        <taxon>Actinomycetota</taxon>
        <taxon>Actinomycetes</taxon>
        <taxon>Kitasatosporales</taxon>
        <taxon>Streptomycetaceae</taxon>
        <taxon>Streptomyces</taxon>
    </lineage>
</organism>
<name>A0ABN3SW42_9ACTN</name>